<feature type="compositionally biased region" description="Low complexity" evidence="1">
    <location>
        <begin position="577"/>
        <end position="588"/>
    </location>
</feature>
<accession>A0A7S3D7R3</accession>
<evidence type="ECO:0000256" key="1">
    <source>
        <dbReference type="SAM" id="MobiDB-lite"/>
    </source>
</evidence>
<feature type="compositionally biased region" description="Polar residues" evidence="1">
    <location>
        <begin position="589"/>
        <end position="601"/>
    </location>
</feature>
<protein>
    <submittedName>
        <fullName evidence="2">Uncharacterized protein</fullName>
    </submittedName>
</protein>
<name>A0A7S3D7R3_9EUKA</name>
<feature type="compositionally biased region" description="Acidic residues" evidence="1">
    <location>
        <begin position="660"/>
        <end position="670"/>
    </location>
</feature>
<feature type="region of interest" description="Disordered" evidence="1">
    <location>
        <begin position="760"/>
        <end position="786"/>
    </location>
</feature>
<organism evidence="2">
    <name type="scientific">Palpitomonas bilix</name>
    <dbReference type="NCBI Taxonomy" id="652834"/>
    <lineage>
        <taxon>Eukaryota</taxon>
        <taxon>Eukaryota incertae sedis</taxon>
    </lineage>
</organism>
<feature type="region of interest" description="Disordered" evidence="1">
    <location>
        <begin position="338"/>
        <end position="425"/>
    </location>
</feature>
<sequence>MAEARSRGGRGSAEAEALRQRVALPVIPTISQFVKPKSERLLRCIKEFEAHVAVEYTAIEKGEKQAYDPTVTSKLDRSSFLLASKMDITAEFLPLVSQLRVSVTCEAVKKLMMCMSTYREDLVDMVENPPHFPESTDDPSFYWNLIKEEVLSFGAMLAQAARVRWDVKKYVKEVRQQRYRALTCAKVSRSAEVVDSIISSKYIHPVDLSSSSSLSLHQGGGESGEGGSAAGAEVADDAASVDSFESSASIASLSSLMSVSSTGSATSLRSKKQKERKRKAALEEVTHLYSSPQVFLEAFLKQWRERQMVADRTKELEEMRDRLTTRLARLEDERKRLSMGEVGGEAGVDKDETSGGKDAEHDMYLSPTSHQHSGGEGEDNDTYKRYTQKKDGYDGDEHRQSASDSWGSHHSGEHDNSNEEGSSVSMVMSKLAVEEMELAEAKKKDSAVYGKLKQVMDGIKKMMQLAVDARGEKGGVERKNGKESGKGSASKKAEAEEEKNSTSQHGRSADSGRVEEDESVDGASSTMSLIGVEVEDVQRELDSLCEAVEGMQNETAEMGAAKEGRKKQAGKGRGESSRAAAKASSSSSHLQHVQTLSSGKTFSMPAVGGNARLQRGGGMRESRIEEKSEEEEGGAGKVQSRHVHGSVRARGQRHSSAGSDGDDSGSDGEVEERQQERGSRSEEEGEEEEGEDRVVGPVWRRRTGNIVLPASVPSVKRKRGGKKSGWTPSYSPVGEDGAREGDIYYAARQERGAAWRKGRAELDARSITSSAASDTSEGGEEDVLDTDALREELKKTLQH</sequence>
<dbReference type="AlphaFoldDB" id="A0A7S3D7R3"/>
<proteinExistence type="predicted"/>
<feature type="compositionally biased region" description="Basic and acidic residues" evidence="1">
    <location>
        <begin position="381"/>
        <end position="401"/>
    </location>
</feature>
<evidence type="ECO:0000313" key="2">
    <source>
        <dbReference type="EMBL" id="CAE0248944.1"/>
    </source>
</evidence>
<reference evidence="2" key="1">
    <citation type="submission" date="2021-01" db="EMBL/GenBank/DDBJ databases">
        <authorList>
            <person name="Corre E."/>
            <person name="Pelletier E."/>
            <person name="Niang G."/>
            <person name="Scheremetjew M."/>
            <person name="Finn R."/>
            <person name="Kale V."/>
            <person name="Holt S."/>
            <person name="Cochrane G."/>
            <person name="Meng A."/>
            <person name="Brown T."/>
            <person name="Cohen L."/>
        </authorList>
    </citation>
    <scope>NUCLEOTIDE SEQUENCE</scope>
    <source>
        <strain evidence="2">NIES-2562</strain>
    </source>
</reference>
<feature type="compositionally biased region" description="Basic and acidic residues" evidence="1">
    <location>
        <begin position="671"/>
        <end position="682"/>
    </location>
</feature>
<feature type="compositionally biased region" description="Basic and acidic residues" evidence="1">
    <location>
        <begin position="469"/>
        <end position="500"/>
    </location>
</feature>
<feature type="compositionally biased region" description="Basic and acidic residues" evidence="1">
    <location>
        <begin position="347"/>
        <end position="363"/>
    </location>
</feature>
<feature type="compositionally biased region" description="Basic residues" evidence="1">
    <location>
        <begin position="639"/>
        <end position="653"/>
    </location>
</feature>
<feature type="region of interest" description="Disordered" evidence="1">
    <location>
        <begin position="469"/>
        <end position="737"/>
    </location>
</feature>
<feature type="region of interest" description="Disordered" evidence="1">
    <location>
        <begin position="213"/>
        <end position="232"/>
    </location>
</feature>
<feature type="compositionally biased region" description="Gly residues" evidence="1">
    <location>
        <begin position="218"/>
        <end position="229"/>
    </location>
</feature>
<feature type="compositionally biased region" description="Polar residues" evidence="1">
    <location>
        <begin position="766"/>
        <end position="776"/>
    </location>
</feature>
<dbReference type="EMBL" id="HBIB01017249">
    <property type="protein sequence ID" value="CAE0248944.1"/>
    <property type="molecule type" value="Transcribed_RNA"/>
</dbReference>
<gene>
    <name evidence="2" type="ORF">PBIL07802_LOCUS11142</name>
</gene>